<evidence type="ECO:0000256" key="8">
    <source>
        <dbReference type="SAM" id="SignalP"/>
    </source>
</evidence>
<dbReference type="RefSeq" id="WP_126020791.1">
    <property type="nucleotide sequence ID" value="NZ_CP034437.1"/>
</dbReference>
<dbReference type="SUPFAM" id="SSF56024">
    <property type="entry name" value="Phospholipase D/nuclease"/>
    <property type="match status" value="1"/>
</dbReference>
<dbReference type="PROSITE" id="PS50035">
    <property type="entry name" value="PLD"/>
    <property type="match status" value="1"/>
</dbReference>
<dbReference type="InterPro" id="IPR001736">
    <property type="entry name" value="PLipase_D/transphosphatidylase"/>
</dbReference>
<keyword evidence="4" id="KW-0378">Hydrolase</keyword>
<dbReference type="PANTHER" id="PTHR43856:SF1">
    <property type="entry name" value="MITOCHONDRIAL CARDIOLIPIN HYDROLASE"/>
    <property type="match status" value="1"/>
</dbReference>
<organism evidence="10 11">
    <name type="scientific">Paenibacillus albus</name>
    <dbReference type="NCBI Taxonomy" id="2495582"/>
    <lineage>
        <taxon>Bacteria</taxon>
        <taxon>Bacillati</taxon>
        <taxon>Bacillota</taxon>
        <taxon>Bacilli</taxon>
        <taxon>Bacillales</taxon>
        <taxon>Paenibacillaceae</taxon>
        <taxon>Paenibacillus</taxon>
    </lineage>
</organism>
<gene>
    <name evidence="10" type="ORF">EJC50_23800</name>
</gene>
<dbReference type="KEGG" id="palb:EJC50_23800"/>
<feature type="region of interest" description="Disordered" evidence="7">
    <location>
        <begin position="197"/>
        <end position="225"/>
    </location>
</feature>
<keyword evidence="6" id="KW-0443">Lipid metabolism</keyword>
<feature type="signal peptide" evidence="8">
    <location>
        <begin position="1"/>
        <end position="20"/>
    </location>
</feature>
<feature type="chain" id="PRO_5038873661" description="phospholipase D" evidence="8">
    <location>
        <begin position="21"/>
        <end position="266"/>
    </location>
</feature>
<feature type="compositionally biased region" description="Polar residues" evidence="7">
    <location>
        <begin position="209"/>
        <end position="222"/>
    </location>
</feature>
<feature type="region of interest" description="Disordered" evidence="7">
    <location>
        <begin position="240"/>
        <end position="266"/>
    </location>
</feature>
<feature type="compositionally biased region" description="Basic and acidic residues" evidence="7">
    <location>
        <begin position="244"/>
        <end position="256"/>
    </location>
</feature>
<dbReference type="InterPro" id="IPR051406">
    <property type="entry name" value="PLD_domain"/>
</dbReference>
<dbReference type="GO" id="GO:0004630">
    <property type="term" value="F:phospholipase D activity"/>
    <property type="evidence" value="ECO:0007669"/>
    <property type="project" value="UniProtKB-EC"/>
</dbReference>
<evidence type="ECO:0000313" key="11">
    <source>
        <dbReference type="Proteomes" id="UP000272528"/>
    </source>
</evidence>
<protein>
    <recommendedName>
        <fullName evidence="3">phospholipase D</fullName>
        <ecNumber evidence="3">3.1.4.4</ecNumber>
    </recommendedName>
</protein>
<dbReference type="AlphaFoldDB" id="A0A3Q8XBQ0"/>
<accession>A0A3Q8XBQ0</accession>
<evidence type="ECO:0000256" key="3">
    <source>
        <dbReference type="ARBA" id="ARBA00012027"/>
    </source>
</evidence>
<dbReference type="CDD" id="cd09170">
    <property type="entry name" value="PLDc_Nuc"/>
    <property type="match status" value="1"/>
</dbReference>
<dbReference type="EMBL" id="CP034437">
    <property type="protein sequence ID" value="AZN43876.1"/>
    <property type="molecule type" value="Genomic_DNA"/>
</dbReference>
<dbReference type="OrthoDB" id="281759at2"/>
<evidence type="ECO:0000256" key="1">
    <source>
        <dbReference type="ARBA" id="ARBA00000798"/>
    </source>
</evidence>
<reference evidence="11" key="1">
    <citation type="submission" date="2018-12" db="EMBL/GenBank/DDBJ databases">
        <title>Genome sequence of Peanibacillus sp.</title>
        <authorList>
            <person name="Subramani G."/>
            <person name="Srinivasan S."/>
            <person name="Kim M.K."/>
        </authorList>
    </citation>
    <scope>NUCLEOTIDE SEQUENCE [LARGE SCALE GENOMIC DNA]</scope>
    <source>
        <strain evidence="11">18JY67-1</strain>
    </source>
</reference>
<evidence type="ECO:0000313" key="10">
    <source>
        <dbReference type="EMBL" id="AZN43876.1"/>
    </source>
</evidence>
<evidence type="ECO:0000256" key="5">
    <source>
        <dbReference type="ARBA" id="ARBA00022963"/>
    </source>
</evidence>
<evidence type="ECO:0000259" key="9">
    <source>
        <dbReference type="PROSITE" id="PS50035"/>
    </source>
</evidence>
<dbReference type="InterPro" id="IPR025202">
    <property type="entry name" value="PLD-like_dom"/>
</dbReference>
<name>A0A3Q8XBQ0_9BACL</name>
<comment type="similarity">
    <text evidence="2">Belongs to the phospholipase D family.</text>
</comment>
<keyword evidence="11" id="KW-1185">Reference proteome</keyword>
<dbReference type="Gene3D" id="3.30.870.10">
    <property type="entry name" value="Endonuclease Chain A"/>
    <property type="match status" value="1"/>
</dbReference>
<keyword evidence="5" id="KW-0442">Lipid degradation</keyword>
<evidence type="ECO:0000256" key="4">
    <source>
        <dbReference type="ARBA" id="ARBA00022801"/>
    </source>
</evidence>
<dbReference type="GO" id="GO:0006793">
    <property type="term" value="P:phosphorus metabolic process"/>
    <property type="evidence" value="ECO:0007669"/>
    <property type="project" value="UniProtKB-ARBA"/>
</dbReference>
<evidence type="ECO:0000256" key="2">
    <source>
        <dbReference type="ARBA" id="ARBA00008664"/>
    </source>
</evidence>
<dbReference type="Proteomes" id="UP000272528">
    <property type="component" value="Chromosome"/>
</dbReference>
<dbReference type="InterPro" id="IPR008613">
    <property type="entry name" value="Excalibur_Ca-bd_domain"/>
</dbReference>
<dbReference type="GO" id="GO:0016042">
    <property type="term" value="P:lipid catabolic process"/>
    <property type="evidence" value="ECO:0007669"/>
    <property type="project" value="UniProtKB-KW"/>
</dbReference>
<dbReference type="PANTHER" id="PTHR43856">
    <property type="entry name" value="CARDIOLIPIN HYDROLASE"/>
    <property type="match status" value="1"/>
</dbReference>
<evidence type="ECO:0000256" key="7">
    <source>
        <dbReference type="SAM" id="MobiDB-lite"/>
    </source>
</evidence>
<proteinExistence type="inferred from homology"/>
<keyword evidence="8" id="KW-0732">Signal</keyword>
<feature type="domain" description="PLD phosphodiesterase" evidence="9">
    <location>
        <begin position="122"/>
        <end position="149"/>
    </location>
</feature>
<sequence length="266" mass="28376">MRLLKFIVLVALVLCVTACGAIYASSDSTSKVKELDAEWAFTQANQQPDKLLISVINEATTTLDIAIYSLTKPEIVDAIKKAKKRGVAVRIITDRIQSAGKTQKEALKLLGSAGIPLKINKHSGLMHLKMTIVDGKTATTGSFNYSKSASTDNDEVLMVLRSAEIAQSFARQFQVMWEDTGAFEAITPIIAEDAVEVTGDEEEGEQPSVPASQAPQSDSSGSDAAGVVYKSCAEVRKAGKAPLHKGDPGYNRKLDGDGDGVACEVK</sequence>
<dbReference type="EC" id="3.1.4.4" evidence="3"/>
<comment type="catalytic activity">
    <reaction evidence="1">
        <text>a 1,2-diacyl-sn-glycero-3-phosphocholine + H2O = a 1,2-diacyl-sn-glycero-3-phosphate + choline + H(+)</text>
        <dbReference type="Rhea" id="RHEA:14445"/>
        <dbReference type="ChEBI" id="CHEBI:15354"/>
        <dbReference type="ChEBI" id="CHEBI:15377"/>
        <dbReference type="ChEBI" id="CHEBI:15378"/>
        <dbReference type="ChEBI" id="CHEBI:57643"/>
        <dbReference type="ChEBI" id="CHEBI:58608"/>
        <dbReference type="EC" id="3.1.4.4"/>
    </reaction>
</comment>
<dbReference type="Pfam" id="PF13091">
    <property type="entry name" value="PLDc_2"/>
    <property type="match status" value="1"/>
</dbReference>
<dbReference type="SMART" id="SM00894">
    <property type="entry name" value="Excalibur"/>
    <property type="match status" value="1"/>
</dbReference>
<dbReference type="GO" id="GO:0016891">
    <property type="term" value="F:RNA endonuclease activity producing 5'-phosphomonoesters, hydrolytic mechanism"/>
    <property type="evidence" value="ECO:0007669"/>
    <property type="project" value="TreeGrafter"/>
</dbReference>
<dbReference type="Pfam" id="PF05901">
    <property type="entry name" value="Excalibur"/>
    <property type="match status" value="1"/>
</dbReference>
<evidence type="ECO:0000256" key="6">
    <source>
        <dbReference type="ARBA" id="ARBA00023098"/>
    </source>
</evidence>